<dbReference type="AlphaFoldDB" id="A0A844YH15"/>
<feature type="region of interest" description="Disordered" evidence="1">
    <location>
        <begin position="1"/>
        <end position="91"/>
    </location>
</feature>
<feature type="region of interest" description="Disordered" evidence="1">
    <location>
        <begin position="225"/>
        <end position="248"/>
    </location>
</feature>
<name>A0A844YH15_9SPHN</name>
<protein>
    <submittedName>
        <fullName evidence="2">Uncharacterized protein</fullName>
    </submittedName>
</protein>
<dbReference type="OrthoDB" id="7427672at2"/>
<accession>A0A844YH15</accession>
<evidence type="ECO:0000313" key="3">
    <source>
        <dbReference type="Proteomes" id="UP000445582"/>
    </source>
</evidence>
<proteinExistence type="predicted"/>
<organism evidence="2 3">
    <name type="scientific">Qipengyuania oceanensis</name>
    <dbReference type="NCBI Taxonomy" id="1463597"/>
    <lineage>
        <taxon>Bacteria</taxon>
        <taxon>Pseudomonadati</taxon>
        <taxon>Pseudomonadota</taxon>
        <taxon>Alphaproteobacteria</taxon>
        <taxon>Sphingomonadales</taxon>
        <taxon>Erythrobacteraceae</taxon>
        <taxon>Qipengyuania</taxon>
    </lineage>
</organism>
<keyword evidence="3" id="KW-1185">Reference proteome</keyword>
<gene>
    <name evidence="2" type="ORF">GRI48_10400</name>
</gene>
<sequence length="327" mass="35568">MNIQPIMVGPSARRSPFGLFGSRPDYATPGFGDGSNANGEQMPVAQHPLDASESSPGHWTVGGMDQMREAMPRQAPQPASQGPLGGSMRQPFDMNSALETLRGKQKKFGPWKFMAAGLADAISGQSRMVPMLLQMKAAQEGRNQDAAETVLGWRHGAWQDQNRADLRAAAPFTIGRDRVQYNPASGQAQVIYDGADDFENYARQLGLEPGSDEYYNAVQDYVLRSSGPSAHERDVELDDHRTDNDRSLENLRYGNRVGMERLRQSNRQGMVSYRNANPPPVRSRTGGSGGGGKKASGGLVEVSTPAEAAKLKPGTKYRTPDGEVFTR</sequence>
<comment type="caution">
    <text evidence="2">The sequence shown here is derived from an EMBL/GenBank/DDBJ whole genome shotgun (WGS) entry which is preliminary data.</text>
</comment>
<reference evidence="2 3" key="1">
    <citation type="submission" date="2019-12" db="EMBL/GenBank/DDBJ databases">
        <title>Genomic-based taxomic classification of the family Erythrobacteraceae.</title>
        <authorList>
            <person name="Xu L."/>
        </authorList>
    </citation>
    <scope>NUCLEOTIDE SEQUENCE [LARGE SCALE GENOMIC DNA]</scope>
    <source>
        <strain evidence="2 3">MCCC 1A09965</strain>
    </source>
</reference>
<dbReference type="EMBL" id="WTYN01000001">
    <property type="protein sequence ID" value="MXO63421.1"/>
    <property type="molecule type" value="Genomic_DNA"/>
</dbReference>
<feature type="compositionally biased region" description="Gly residues" evidence="1">
    <location>
        <begin position="286"/>
        <end position="295"/>
    </location>
</feature>
<evidence type="ECO:0000256" key="1">
    <source>
        <dbReference type="SAM" id="MobiDB-lite"/>
    </source>
</evidence>
<feature type="region of interest" description="Disordered" evidence="1">
    <location>
        <begin position="270"/>
        <end position="327"/>
    </location>
</feature>
<dbReference type="Proteomes" id="UP000445582">
    <property type="component" value="Unassembled WGS sequence"/>
</dbReference>
<dbReference type="RefSeq" id="WP_160675050.1">
    <property type="nucleotide sequence ID" value="NZ_WTYN01000001.1"/>
</dbReference>
<feature type="compositionally biased region" description="Basic and acidic residues" evidence="1">
    <location>
        <begin position="318"/>
        <end position="327"/>
    </location>
</feature>
<evidence type="ECO:0000313" key="2">
    <source>
        <dbReference type="EMBL" id="MXO63421.1"/>
    </source>
</evidence>
<feature type="compositionally biased region" description="Basic and acidic residues" evidence="1">
    <location>
        <begin position="230"/>
        <end position="248"/>
    </location>
</feature>